<evidence type="ECO:0000313" key="2">
    <source>
        <dbReference type="EMBL" id="CAK0793572.1"/>
    </source>
</evidence>
<evidence type="ECO:0000313" key="3">
    <source>
        <dbReference type="Proteomes" id="UP001189429"/>
    </source>
</evidence>
<feature type="chain" id="PRO_5045590612" evidence="1">
    <location>
        <begin position="22"/>
        <end position="192"/>
    </location>
</feature>
<sequence length="192" mass="20388">MASPRLRRLLASVALAVLSSSQWRAPPRGFVPAPPRAPSRRGALAHGLLLGPAALAAGAPPASAGYVRWVGEYEDGTDPGHPGCERTIEKNGADYLISGTSSSQRGQKICSKTNEVKRWYMDGKVESNVLGVGNTMAVDLPSKSGSKLAKLTFDPSLGNQGGLIFPDGTVWEKSGPLVRKTQSRDMGFEEAW</sequence>
<gene>
    <name evidence="2" type="ORF">PCOR1329_LOCUS3832</name>
</gene>
<dbReference type="InterPro" id="IPR006311">
    <property type="entry name" value="TAT_signal"/>
</dbReference>
<protein>
    <submittedName>
        <fullName evidence="2">Uncharacterized protein</fullName>
    </submittedName>
</protein>
<accession>A0ABN9PPD6</accession>
<organism evidence="2 3">
    <name type="scientific">Prorocentrum cordatum</name>
    <dbReference type="NCBI Taxonomy" id="2364126"/>
    <lineage>
        <taxon>Eukaryota</taxon>
        <taxon>Sar</taxon>
        <taxon>Alveolata</taxon>
        <taxon>Dinophyceae</taxon>
        <taxon>Prorocentrales</taxon>
        <taxon>Prorocentraceae</taxon>
        <taxon>Prorocentrum</taxon>
    </lineage>
</organism>
<keyword evidence="3" id="KW-1185">Reference proteome</keyword>
<keyword evidence="1" id="KW-0732">Signal</keyword>
<reference evidence="2" key="1">
    <citation type="submission" date="2023-10" db="EMBL/GenBank/DDBJ databases">
        <authorList>
            <person name="Chen Y."/>
            <person name="Shah S."/>
            <person name="Dougan E. K."/>
            <person name="Thang M."/>
            <person name="Chan C."/>
        </authorList>
    </citation>
    <scope>NUCLEOTIDE SEQUENCE [LARGE SCALE GENOMIC DNA]</scope>
</reference>
<dbReference type="EMBL" id="CAUYUJ010000996">
    <property type="protein sequence ID" value="CAK0793572.1"/>
    <property type="molecule type" value="Genomic_DNA"/>
</dbReference>
<feature type="signal peptide" evidence="1">
    <location>
        <begin position="1"/>
        <end position="21"/>
    </location>
</feature>
<comment type="caution">
    <text evidence="2">The sequence shown here is derived from an EMBL/GenBank/DDBJ whole genome shotgun (WGS) entry which is preliminary data.</text>
</comment>
<evidence type="ECO:0000256" key="1">
    <source>
        <dbReference type="SAM" id="SignalP"/>
    </source>
</evidence>
<name>A0ABN9PPD6_9DINO</name>
<proteinExistence type="predicted"/>
<dbReference type="PROSITE" id="PS51318">
    <property type="entry name" value="TAT"/>
    <property type="match status" value="1"/>
</dbReference>
<dbReference type="Proteomes" id="UP001189429">
    <property type="component" value="Unassembled WGS sequence"/>
</dbReference>